<dbReference type="NCBIfam" id="TIGR00229">
    <property type="entry name" value="sensory_box"/>
    <property type="match status" value="1"/>
</dbReference>
<dbReference type="InterPro" id="IPR005467">
    <property type="entry name" value="His_kinase_dom"/>
</dbReference>
<dbReference type="InterPro" id="IPR001610">
    <property type="entry name" value="PAC"/>
</dbReference>
<dbReference type="EMBL" id="LQCK02000018">
    <property type="protein sequence ID" value="KZB95085.1"/>
    <property type="molecule type" value="Genomic_DNA"/>
</dbReference>
<dbReference type="PROSITE" id="PS50109">
    <property type="entry name" value="HIS_KIN"/>
    <property type="match status" value="1"/>
</dbReference>
<keyword evidence="6" id="KW-0418">Kinase</keyword>
<dbReference type="Gene3D" id="3.40.50.2300">
    <property type="match status" value="1"/>
</dbReference>
<dbReference type="CDD" id="cd00082">
    <property type="entry name" value="HisKA"/>
    <property type="match status" value="1"/>
</dbReference>
<dbReference type="InterPro" id="IPR036097">
    <property type="entry name" value="HisK_dim/P_sf"/>
</dbReference>
<evidence type="ECO:0000259" key="10">
    <source>
        <dbReference type="PROSITE" id="PS50109"/>
    </source>
</evidence>
<dbReference type="InterPro" id="IPR000014">
    <property type="entry name" value="PAS"/>
</dbReference>
<evidence type="ECO:0000259" key="12">
    <source>
        <dbReference type="PROSITE" id="PS50113"/>
    </source>
</evidence>
<dbReference type="Pfam" id="PF00512">
    <property type="entry name" value="HisKA"/>
    <property type="match status" value="1"/>
</dbReference>
<evidence type="ECO:0000259" key="11">
    <source>
        <dbReference type="PROSITE" id="PS50110"/>
    </source>
</evidence>
<dbReference type="SUPFAM" id="SSF52172">
    <property type="entry name" value="CheY-like"/>
    <property type="match status" value="1"/>
</dbReference>
<feature type="domain" description="Response regulatory" evidence="11">
    <location>
        <begin position="500"/>
        <end position="611"/>
    </location>
</feature>
<dbReference type="Gene3D" id="1.10.287.130">
    <property type="match status" value="1"/>
</dbReference>
<reference evidence="13" key="1">
    <citation type="submission" date="2016-03" db="EMBL/GenBank/DDBJ databases">
        <title>Sphingomonas melonis TY, whole genome shotgun sequencing.</title>
        <authorList>
            <person name="Wang H."/>
            <person name="Zhu P."/>
        </authorList>
    </citation>
    <scope>NUCLEOTIDE SEQUENCE [LARGE SCALE GENOMIC DNA]</scope>
    <source>
        <strain evidence="13">TY</strain>
    </source>
</reference>
<keyword evidence="14" id="KW-1185">Reference proteome</keyword>
<dbReference type="InterPro" id="IPR035965">
    <property type="entry name" value="PAS-like_dom_sf"/>
</dbReference>
<dbReference type="SUPFAM" id="SSF55874">
    <property type="entry name" value="ATPase domain of HSP90 chaperone/DNA topoisomerase II/histidine kinase"/>
    <property type="match status" value="1"/>
</dbReference>
<dbReference type="InterPro" id="IPR001789">
    <property type="entry name" value="Sig_transdc_resp-reg_receiver"/>
</dbReference>
<dbReference type="InterPro" id="IPR036890">
    <property type="entry name" value="HATPase_C_sf"/>
</dbReference>
<dbReference type="SUPFAM" id="SSF47384">
    <property type="entry name" value="Homodimeric domain of signal transducing histidine kinase"/>
    <property type="match status" value="1"/>
</dbReference>
<dbReference type="PROSITE" id="PS50110">
    <property type="entry name" value="RESPONSE_REGULATORY"/>
    <property type="match status" value="1"/>
</dbReference>
<sequence>MTALLEAIGIDAGAVMLTEEVLSASDADRLGEWITEQPAWSDLPFIVLANGHRAPRSERALQRLQTLGNTVLLERPLHAEAMLGAVRSALKARLRQYQIRDFAIAMEAAVQDRTAQLALARDSLEFALDAADMGSWDIDLATGIATRTLRHDRIFGYEEPAPEWNVAIFLRHVDPDQRAMVAAQFDAAVSTGNIDFECNILAKNGDRRWIAAKGRMRYAPDGTPVRMTGVVSDITDRKEADAQLAQAHKMDAIGHLTGGVAHDFNNLLTPIVGSLDLLRRRSKEDEKTQRLIGNAMQAAERAATLTQRLLAFARRQTLKPQAIDVGALIEGMSDLLKRSLGPSISIAFELPRHLPPVRVDPNQLELALLNLAINARDAMPGGGKLTITATSVVAGDRNLLSLDEGNYVRITATDTGIGMDKATLARATEPFFSTKGVGKGTGLGLSMIHGLAAQSGGTLRIESEPGKGTSIAFWLPVTDEAVIAADGGSAEPAHARHAARILLVDDEEIVRTATAEMLRDIGYTVTEASSASQAMAAIKGGIEIDGIVTDYLMPGMNGAQMIQELRQSGFRAPVLLITGYAAKGEDVPPGVPVLAKPFRQSDLARNMNEMLQQVSEGMQLRVV</sequence>
<dbReference type="InterPro" id="IPR011006">
    <property type="entry name" value="CheY-like_superfamily"/>
</dbReference>
<dbReference type="InterPro" id="IPR003594">
    <property type="entry name" value="HATPase_dom"/>
</dbReference>
<dbReference type="SMART" id="SM00388">
    <property type="entry name" value="HisKA"/>
    <property type="match status" value="1"/>
</dbReference>
<dbReference type="Pfam" id="PF08447">
    <property type="entry name" value="PAS_3"/>
    <property type="match status" value="1"/>
</dbReference>
<keyword evidence="3 9" id="KW-0597">Phosphoprotein</keyword>
<dbReference type="GO" id="GO:0000155">
    <property type="term" value="F:phosphorelay sensor kinase activity"/>
    <property type="evidence" value="ECO:0007669"/>
    <property type="project" value="InterPro"/>
</dbReference>
<evidence type="ECO:0000256" key="4">
    <source>
        <dbReference type="ARBA" id="ARBA00022679"/>
    </source>
</evidence>
<evidence type="ECO:0000256" key="2">
    <source>
        <dbReference type="ARBA" id="ARBA00012438"/>
    </source>
</evidence>
<dbReference type="GO" id="GO:0005524">
    <property type="term" value="F:ATP binding"/>
    <property type="evidence" value="ECO:0007669"/>
    <property type="project" value="UniProtKB-KW"/>
</dbReference>
<dbReference type="Gene3D" id="3.30.450.20">
    <property type="entry name" value="PAS domain"/>
    <property type="match status" value="1"/>
</dbReference>
<dbReference type="SMART" id="SM00387">
    <property type="entry name" value="HATPase_c"/>
    <property type="match status" value="1"/>
</dbReference>
<dbReference type="Proteomes" id="UP000078460">
    <property type="component" value="Unassembled WGS sequence"/>
</dbReference>
<dbReference type="EC" id="2.7.13.3" evidence="2"/>
<dbReference type="InterPro" id="IPR003661">
    <property type="entry name" value="HisK_dim/P_dom"/>
</dbReference>
<dbReference type="InterPro" id="IPR013655">
    <property type="entry name" value="PAS_fold_3"/>
</dbReference>
<evidence type="ECO:0000256" key="7">
    <source>
        <dbReference type="ARBA" id="ARBA00022840"/>
    </source>
</evidence>
<evidence type="ECO:0000256" key="3">
    <source>
        <dbReference type="ARBA" id="ARBA00022553"/>
    </source>
</evidence>
<dbReference type="Gene3D" id="3.30.565.10">
    <property type="entry name" value="Histidine kinase-like ATPase, C-terminal domain"/>
    <property type="match status" value="1"/>
</dbReference>
<evidence type="ECO:0000256" key="9">
    <source>
        <dbReference type="PROSITE-ProRule" id="PRU00169"/>
    </source>
</evidence>
<keyword evidence="7" id="KW-0067">ATP-binding</keyword>
<dbReference type="Pfam" id="PF02518">
    <property type="entry name" value="HATPase_c"/>
    <property type="match status" value="1"/>
</dbReference>
<evidence type="ECO:0000256" key="8">
    <source>
        <dbReference type="ARBA" id="ARBA00023012"/>
    </source>
</evidence>
<dbReference type="PANTHER" id="PTHR43065">
    <property type="entry name" value="SENSOR HISTIDINE KINASE"/>
    <property type="match status" value="1"/>
</dbReference>
<dbReference type="SMART" id="SM00448">
    <property type="entry name" value="REC"/>
    <property type="match status" value="1"/>
</dbReference>
<comment type="catalytic activity">
    <reaction evidence="1">
        <text>ATP + protein L-histidine = ADP + protein N-phospho-L-histidine.</text>
        <dbReference type="EC" id="2.7.13.3"/>
    </reaction>
</comment>
<feature type="modified residue" description="4-aspartylphosphate" evidence="9">
    <location>
        <position position="550"/>
    </location>
</feature>
<feature type="domain" description="Histidine kinase" evidence="10">
    <location>
        <begin position="259"/>
        <end position="479"/>
    </location>
</feature>
<accession>A0A175Y3S3</accession>
<dbReference type="PRINTS" id="PR00344">
    <property type="entry name" value="BCTRLSENSOR"/>
</dbReference>
<gene>
    <name evidence="13" type="ORF">AVM11_17545</name>
</gene>
<dbReference type="InterPro" id="IPR000700">
    <property type="entry name" value="PAS-assoc_C"/>
</dbReference>
<evidence type="ECO:0000313" key="13">
    <source>
        <dbReference type="EMBL" id="KZB95085.1"/>
    </source>
</evidence>
<keyword evidence="8" id="KW-0902">Two-component regulatory system</keyword>
<comment type="caution">
    <text evidence="13">The sequence shown here is derived from an EMBL/GenBank/DDBJ whole genome shotgun (WGS) entry which is preliminary data.</text>
</comment>
<proteinExistence type="predicted"/>
<feature type="domain" description="PAC" evidence="12">
    <location>
        <begin position="194"/>
        <end position="246"/>
    </location>
</feature>
<dbReference type="Pfam" id="PF00072">
    <property type="entry name" value="Response_reg"/>
    <property type="match status" value="1"/>
</dbReference>
<protein>
    <recommendedName>
        <fullName evidence="2">histidine kinase</fullName>
        <ecNumber evidence="2">2.7.13.3</ecNumber>
    </recommendedName>
</protein>
<dbReference type="Gene3D" id="2.10.70.100">
    <property type="match status" value="1"/>
</dbReference>
<organism evidence="13 14">
    <name type="scientific">Sphingomonas melonis TY</name>
    <dbReference type="NCBI Taxonomy" id="621456"/>
    <lineage>
        <taxon>Bacteria</taxon>
        <taxon>Pseudomonadati</taxon>
        <taxon>Pseudomonadota</taxon>
        <taxon>Alphaproteobacteria</taxon>
        <taxon>Sphingomonadales</taxon>
        <taxon>Sphingomonadaceae</taxon>
        <taxon>Sphingomonas</taxon>
    </lineage>
</organism>
<evidence type="ECO:0000256" key="1">
    <source>
        <dbReference type="ARBA" id="ARBA00000085"/>
    </source>
</evidence>
<name>A0A175Y3S3_9SPHN</name>
<dbReference type="AlphaFoldDB" id="A0A175Y3S3"/>
<evidence type="ECO:0000313" key="14">
    <source>
        <dbReference type="Proteomes" id="UP000078460"/>
    </source>
</evidence>
<dbReference type="PANTHER" id="PTHR43065:SF46">
    <property type="entry name" value="C4-DICARBOXYLATE TRANSPORT SENSOR PROTEIN DCTB"/>
    <property type="match status" value="1"/>
</dbReference>
<evidence type="ECO:0000256" key="5">
    <source>
        <dbReference type="ARBA" id="ARBA00022741"/>
    </source>
</evidence>
<dbReference type="SMART" id="SM00086">
    <property type="entry name" value="PAC"/>
    <property type="match status" value="1"/>
</dbReference>
<dbReference type="SUPFAM" id="SSF55785">
    <property type="entry name" value="PYP-like sensor domain (PAS domain)"/>
    <property type="match status" value="1"/>
</dbReference>
<dbReference type="InterPro" id="IPR004358">
    <property type="entry name" value="Sig_transdc_His_kin-like_C"/>
</dbReference>
<keyword evidence="4" id="KW-0808">Transferase</keyword>
<keyword evidence="5" id="KW-0547">Nucleotide-binding</keyword>
<evidence type="ECO:0000256" key="6">
    <source>
        <dbReference type="ARBA" id="ARBA00022777"/>
    </source>
</evidence>
<dbReference type="PROSITE" id="PS50113">
    <property type="entry name" value="PAC"/>
    <property type="match status" value="1"/>
</dbReference>